<organism evidence="3 4">
    <name type="scientific">Thermosporothrix hazakensis</name>
    <dbReference type="NCBI Taxonomy" id="644383"/>
    <lineage>
        <taxon>Bacteria</taxon>
        <taxon>Bacillati</taxon>
        <taxon>Chloroflexota</taxon>
        <taxon>Ktedonobacteria</taxon>
        <taxon>Ktedonobacterales</taxon>
        <taxon>Thermosporotrichaceae</taxon>
        <taxon>Thermosporothrix</taxon>
    </lineage>
</organism>
<dbReference type="EMBL" id="QKUF01000045">
    <property type="protein sequence ID" value="PZW19528.1"/>
    <property type="molecule type" value="Genomic_DNA"/>
</dbReference>
<reference evidence="3 4" key="1">
    <citation type="submission" date="2018-06" db="EMBL/GenBank/DDBJ databases">
        <title>Genomic Encyclopedia of Archaeal and Bacterial Type Strains, Phase II (KMG-II): from individual species to whole genera.</title>
        <authorList>
            <person name="Goeker M."/>
        </authorList>
    </citation>
    <scope>NUCLEOTIDE SEQUENCE [LARGE SCALE GENOMIC DNA]</scope>
    <source>
        <strain evidence="3 4">ATCC BAA-1881</strain>
    </source>
</reference>
<evidence type="ECO:0000313" key="4">
    <source>
        <dbReference type="Proteomes" id="UP000248806"/>
    </source>
</evidence>
<sequence>MRFTMPGTRVITRIGALLCIASVFVTLPDVTGVHGASAAQQPVFPKRQLRAAWIATVTNIDWPSKTGLSIAAQKQEFIGLLETLQKMNFNAVVVQIKPTADAFYPSQYGPWSEYLTGVQGKDPGYNPLAFMLEEAHKRNFEFHAWFNPYRISMQDDMNRLAPDHPARKHKDWVIAYGGKLYYNPGEPAARDFIEQSVLEVVKNYDIDAVHMDDYFYPYPVDGQDFPDDATYKKYGAGKFANKADWRRDNVNRLVQELSQKIKHEKQYVKFGISPFGVWRNKSDDPTGSDTRAGTTNYDTLYADTRLWIKQGWLDYITPQIYWNIGFEVADYAKLVDWWNKEVQGSRTQLYTGQAAYKIGTDSPPDWKDPEEIPDQLRLNLRYKNVQGSMFFSMKDLQENRLKIRDKLAQELYKYPALIPTMPWIDKLPPTPVELVSARATEQGVELHWMDLSCNDATSFAIYRFEGNEKPGAADFANASNLLTLVRNQQGDISRTFVDKTAQHGKTYTYFVTALDRLHNESDPGKGRTVKLP</sequence>
<keyword evidence="4" id="KW-1185">Reference proteome</keyword>
<evidence type="ECO:0000256" key="1">
    <source>
        <dbReference type="ARBA" id="ARBA00022729"/>
    </source>
</evidence>
<keyword evidence="3" id="KW-0449">Lipoprotein</keyword>
<dbReference type="InterPro" id="IPR013783">
    <property type="entry name" value="Ig-like_fold"/>
</dbReference>
<protein>
    <submittedName>
        <fullName evidence="3">Uncharacterized lipoprotein YddW (UPF0748 family)</fullName>
    </submittedName>
</protein>
<proteinExistence type="predicted"/>
<dbReference type="InterPro" id="IPR017853">
    <property type="entry name" value="GH"/>
</dbReference>
<dbReference type="PANTHER" id="PTHR43405:SF1">
    <property type="entry name" value="GLYCOSYL HYDROLASE DIGH"/>
    <property type="match status" value="1"/>
</dbReference>
<feature type="domain" description="Glycosyl hydrolase-like 10" evidence="2">
    <location>
        <begin position="48"/>
        <end position="366"/>
    </location>
</feature>
<dbReference type="SUPFAM" id="SSF51445">
    <property type="entry name" value="(Trans)glycosidases"/>
    <property type="match status" value="1"/>
</dbReference>
<evidence type="ECO:0000313" key="3">
    <source>
        <dbReference type="EMBL" id="PZW19528.1"/>
    </source>
</evidence>
<dbReference type="InterPro" id="IPR003790">
    <property type="entry name" value="GHL10"/>
</dbReference>
<keyword evidence="1" id="KW-0732">Signal</keyword>
<dbReference type="Pfam" id="PF02638">
    <property type="entry name" value="GHL10"/>
    <property type="match status" value="1"/>
</dbReference>
<dbReference type="Proteomes" id="UP000248806">
    <property type="component" value="Unassembled WGS sequence"/>
</dbReference>
<comment type="caution">
    <text evidence="3">The sequence shown here is derived from an EMBL/GenBank/DDBJ whole genome shotgun (WGS) entry which is preliminary data.</text>
</comment>
<accession>A0A326TS01</accession>
<gene>
    <name evidence="3" type="ORF">EI42_06037</name>
</gene>
<dbReference type="Gene3D" id="3.20.20.80">
    <property type="entry name" value="Glycosidases"/>
    <property type="match status" value="1"/>
</dbReference>
<name>A0A326TS01_THEHA</name>
<evidence type="ECO:0000259" key="2">
    <source>
        <dbReference type="Pfam" id="PF02638"/>
    </source>
</evidence>
<dbReference type="PANTHER" id="PTHR43405">
    <property type="entry name" value="GLYCOSYL HYDROLASE DIGH"/>
    <property type="match status" value="1"/>
</dbReference>
<dbReference type="InterPro" id="IPR052177">
    <property type="entry name" value="Divisome_Glycosyl_Hydrolase"/>
</dbReference>
<dbReference type="RefSeq" id="WP_211326413.1">
    <property type="nucleotide sequence ID" value="NZ_BIFX01000001.1"/>
</dbReference>
<dbReference type="Gene3D" id="2.60.40.10">
    <property type="entry name" value="Immunoglobulins"/>
    <property type="match status" value="1"/>
</dbReference>
<dbReference type="AlphaFoldDB" id="A0A326TS01"/>